<feature type="transmembrane region" description="Helical" evidence="1">
    <location>
        <begin position="209"/>
        <end position="228"/>
    </location>
</feature>
<keyword evidence="1" id="KW-0472">Membrane</keyword>
<sequence length="257" mass="29669">MMYWTVALALLVYFILWFIISKIKGKYSLVDIAWGGGFVVVAWTGFLTTFSMTAQSITILVLVTIWGVRLFWHLARRNWNKPEDYRYVNMRKRWGTTLVNLKAFLNVFVLQGVLLFIIALPITHSFANETATFAWWQILGIVIWIIGFIFEVGGDLQLENFKKNPANKGKLLTTGFWSVTRHPNYFGEALSWWGVFLVAYTQLTDLWLITSPIVITLLLLFVSGVPLLEKKYRDRADFQAYANKTSKFFPFIGKKGL</sequence>
<keyword evidence="1" id="KW-0812">Transmembrane</keyword>
<dbReference type="EMBL" id="CP002816">
    <property type="protein sequence ID" value="AEH91627.1"/>
    <property type="molecule type" value="Genomic_DNA"/>
</dbReference>
<feature type="transmembrane region" description="Helical" evidence="1">
    <location>
        <begin position="28"/>
        <end position="46"/>
    </location>
</feature>
<gene>
    <name evidence="2" type="ordered locus">LMM7_0621</name>
</gene>
<dbReference type="Pfam" id="PF06966">
    <property type="entry name" value="DUF1295"/>
    <property type="match status" value="1"/>
</dbReference>
<feature type="transmembrane region" description="Helical" evidence="1">
    <location>
        <begin position="52"/>
        <end position="72"/>
    </location>
</feature>
<name>A0A0E0UT46_LISMM</name>
<protein>
    <submittedName>
        <fullName evidence="2">Predicted membrane protein</fullName>
    </submittedName>
</protein>
<dbReference type="KEGG" id="lmq:LMM7_0621"/>
<keyword evidence="1" id="KW-1133">Transmembrane helix</keyword>
<dbReference type="Gene3D" id="1.20.120.1630">
    <property type="match status" value="1"/>
</dbReference>
<proteinExistence type="predicted"/>
<feature type="transmembrane region" description="Helical" evidence="1">
    <location>
        <begin position="99"/>
        <end position="122"/>
    </location>
</feature>
<evidence type="ECO:0000313" key="2">
    <source>
        <dbReference type="EMBL" id="AEH91627.1"/>
    </source>
</evidence>
<evidence type="ECO:0000313" key="3">
    <source>
        <dbReference type="Proteomes" id="UP000000486"/>
    </source>
</evidence>
<feature type="transmembrane region" description="Helical" evidence="1">
    <location>
        <begin position="6"/>
        <end position="21"/>
    </location>
</feature>
<dbReference type="PANTHER" id="PTHR32251:SF17">
    <property type="entry name" value="STEROID 5-ALPHA REDUCTASE C-TERMINAL DOMAIN-CONTAINING PROTEIN"/>
    <property type="match status" value="1"/>
</dbReference>
<reference evidence="2 3" key="1">
    <citation type="journal article" date="2011" name="J. Bacteriol.">
        <title>Genome sequence of the nonpathogenic Listeria monocytogenes serovar 4a strain M7.</title>
        <authorList>
            <person name="Chen J."/>
            <person name="Xia Y."/>
            <person name="Cheng C."/>
            <person name="Fang C."/>
            <person name="Shan Y."/>
            <person name="Jin G."/>
            <person name="Fang W."/>
        </authorList>
    </citation>
    <scope>NUCLEOTIDE SEQUENCE [LARGE SCALE GENOMIC DNA]</scope>
    <source>
        <strain evidence="2 3">M7</strain>
    </source>
</reference>
<feature type="transmembrane region" description="Helical" evidence="1">
    <location>
        <begin position="185"/>
        <end position="203"/>
    </location>
</feature>
<dbReference type="PROSITE" id="PS50244">
    <property type="entry name" value="S5A_REDUCTASE"/>
    <property type="match status" value="1"/>
</dbReference>
<dbReference type="InterPro" id="IPR010721">
    <property type="entry name" value="UstE-like"/>
</dbReference>
<accession>A0A0E0UT46</accession>
<dbReference type="PATRIC" id="fig|1030009.3.peg.612"/>
<organism evidence="2 3">
    <name type="scientific">Listeria monocytogenes serotype 4a (strain M7)</name>
    <dbReference type="NCBI Taxonomy" id="1030009"/>
    <lineage>
        <taxon>Bacteria</taxon>
        <taxon>Bacillati</taxon>
        <taxon>Bacillota</taxon>
        <taxon>Bacilli</taxon>
        <taxon>Bacillales</taxon>
        <taxon>Listeriaceae</taxon>
        <taxon>Listeria</taxon>
    </lineage>
</organism>
<evidence type="ECO:0000256" key="1">
    <source>
        <dbReference type="SAM" id="Phobius"/>
    </source>
</evidence>
<dbReference type="Proteomes" id="UP000000486">
    <property type="component" value="Chromosome"/>
</dbReference>
<dbReference type="HOGENOM" id="CLU_043418_3_1_9"/>
<dbReference type="GO" id="GO:0016020">
    <property type="term" value="C:membrane"/>
    <property type="evidence" value="ECO:0007669"/>
    <property type="project" value="TreeGrafter"/>
</dbReference>
<dbReference type="PANTHER" id="PTHR32251">
    <property type="entry name" value="3-OXO-5-ALPHA-STEROID 4-DEHYDROGENASE"/>
    <property type="match status" value="1"/>
</dbReference>
<dbReference type="AlphaFoldDB" id="A0A0E0UT46"/>
<feature type="transmembrane region" description="Helical" evidence="1">
    <location>
        <begin position="134"/>
        <end position="153"/>
    </location>
</feature>